<accession>A0A2S5RD94</accession>
<feature type="transmembrane region" description="Helical" evidence="1">
    <location>
        <begin position="188"/>
        <end position="208"/>
    </location>
</feature>
<feature type="transmembrane region" description="Helical" evidence="1">
    <location>
        <begin position="220"/>
        <end position="239"/>
    </location>
</feature>
<dbReference type="EMBL" id="PHNE01000004">
    <property type="protein sequence ID" value="PPE05182.1"/>
    <property type="molecule type" value="Genomic_DNA"/>
</dbReference>
<evidence type="ECO:0000256" key="1">
    <source>
        <dbReference type="SAM" id="Phobius"/>
    </source>
</evidence>
<dbReference type="RefSeq" id="WP_028126951.1">
    <property type="nucleotide sequence ID" value="NZ_PHNE01000004.1"/>
</dbReference>
<proteinExistence type="predicted"/>
<gene>
    <name evidence="2" type="ORF">ELUCI_v1c07180</name>
</gene>
<evidence type="ECO:0000313" key="2">
    <source>
        <dbReference type="EMBL" id="PPE05182.1"/>
    </source>
</evidence>
<keyword evidence="1" id="KW-1133">Transmembrane helix</keyword>
<organism evidence="2 3">
    <name type="scientific">Williamsoniiplasma lucivorax</name>
    <dbReference type="NCBI Taxonomy" id="209274"/>
    <lineage>
        <taxon>Bacteria</taxon>
        <taxon>Bacillati</taxon>
        <taxon>Mycoplasmatota</taxon>
        <taxon>Mollicutes</taxon>
        <taxon>Entomoplasmatales</taxon>
        <taxon>Williamsoniiplasma</taxon>
    </lineage>
</organism>
<name>A0A2S5RD94_9MOLU</name>
<comment type="caution">
    <text evidence="2">The sequence shown here is derived from an EMBL/GenBank/DDBJ whole genome shotgun (WGS) entry which is preliminary data.</text>
</comment>
<dbReference type="STRING" id="1399797.GCA_000518285_01770"/>
<dbReference type="Proteomes" id="UP000237865">
    <property type="component" value="Unassembled WGS sequence"/>
</dbReference>
<reference evidence="2 3" key="1">
    <citation type="submission" date="2017-11" db="EMBL/GenBank/DDBJ databases">
        <title>Genome sequence of Entomoplasma lucivorax PIPN-2 (ATCC 49196).</title>
        <authorList>
            <person name="Lo W.-S."/>
            <person name="Gasparich G.E."/>
            <person name="Kuo C.-H."/>
        </authorList>
    </citation>
    <scope>NUCLEOTIDE SEQUENCE [LARGE SCALE GENOMIC DNA]</scope>
    <source>
        <strain evidence="2 3">PIPN-2</strain>
    </source>
</reference>
<protein>
    <submittedName>
        <fullName evidence="2">Uncharacterized protein</fullName>
    </submittedName>
</protein>
<evidence type="ECO:0000313" key="3">
    <source>
        <dbReference type="Proteomes" id="UP000237865"/>
    </source>
</evidence>
<keyword evidence="1" id="KW-0812">Transmembrane</keyword>
<feature type="transmembrane region" description="Helical" evidence="1">
    <location>
        <begin position="20"/>
        <end position="38"/>
    </location>
</feature>
<sequence length="311" mass="35587">MKFNLAQEHKQNYLLNWKFWFKLLIGLFLICLIIGMYIKNMIELGALANQLTSFFDGKQVTKEALTQHLAELSKQGWSVGKFMDWIAINMSFGKDGLKQFDFGANFGDYTVNTFSYFTTLSNIAVAVWFILAALQPKNEGKRGYLSYKVTLIVVTYITITMLIYNGLLLPQMLGSGGGLTPMGWFESMTEHVVGPLLFIFYICFFFNVEHKHQNKKSFMIKEWPWHVAILVTYAIYAMVRGEIRYQGDKPAGTQYPYFFLNIHAEKVLGMPGWAWFIIAIILVSGICLGFSMAYHTILDKRSQKQTADVVA</sequence>
<dbReference type="AlphaFoldDB" id="A0A2S5RD94"/>
<keyword evidence="1" id="KW-0472">Membrane</keyword>
<feature type="transmembrane region" description="Helical" evidence="1">
    <location>
        <begin position="273"/>
        <end position="294"/>
    </location>
</feature>
<feature type="transmembrane region" description="Helical" evidence="1">
    <location>
        <begin position="114"/>
        <end position="134"/>
    </location>
</feature>
<keyword evidence="3" id="KW-1185">Reference proteome</keyword>
<dbReference type="InterPro" id="IPR049713">
    <property type="entry name" value="Pr6Pr-like"/>
</dbReference>
<feature type="transmembrane region" description="Helical" evidence="1">
    <location>
        <begin position="146"/>
        <end position="168"/>
    </location>
</feature>
<dbReference type="NCBIfam" id="NF038065">
    <property type="entry name" value="Pr6Pr"/>
    <property type="match status" value="1"/>
</dbReference>